<comment type="caution">
    <text evidence="3">The sequence shown here is derived from an EMBL/GenBank/DDBJ whole genome shotgun (WGS) entry which is preliminary data.</text>
</comment>
<name>A0AAW0N239_9GOBI</name>
<evidence type="ECO:0000313" key="4">
    <source>
        <dbReference type="Proteomes" id="UP001460270"/>
    </source>
</evidence>
<evidence type="ECO:0000256" key="2">
    <source>
        <dbReference type="SAM" id="SignalP"/>
    </source>
</evidence>
<dbReference type="Proteomes" id="UP001460270">
    <property type="component" value="Unassembled WGS sequence"/>
</dbReference>
<feature type="chain" id="PRO_5043508472" evidence="2">
    <location>
        <begin position="29"/>
        <end position="195"/>
    </location>
</feature>
<accession>A0AAW0N239</accession>
<evidence type="ECO:0000256" key="1">
    <source>
        <dbReference type="SAM" id="Phobius"/>
    </source>
</evidence>
<protein>
    <submittedName>
        <fullName evidence="3">Uncharacterized protein</fullName>
    </submittedName>
</protein>
<feature type="transmembrane region" description="Helical" evidence="1">
    <location>
        <begin position="143"/>
        <end position="162"/>
    </location>
</feature>
<gene>
    <name evidence="3" type="ORF">WMY93_024963</name>
</gene>
<proteinExistence type="predicted"/>
<evidence type="ECO:0000313" key="3">
    <source>
        <dbReference type="EMBL" id="KAK7889403.1"/>
    </source>
</evidence>
<keyword evidence="2" id="KW-0732">Signal</keyword>
<keyword evidence="1" id="KW-0812">Transmembrane</keyword>
<keyword evidence="1" id="KW-0472">Membrane</keyword>
<dbReference type="AlphaFoldDB" id="A0AAW0N239"/>
<sequence length="195" mass="21815">MQFVSVTHFKKAMLLVLWVFLMIMSSAAERLHLSCLCKGLPGHLTLYQLSPELPKNCTEKGWEDAHKTAITRGSEPDKSLVHSLTDQTLVMRECRSYLHFTAQCGVFVEANCTCDCSPDSGPPPTSAPVMKPSHKTRNAHDRVLQFFLSVSLLGIIVFVVYLRTTLRSWICWICSVDKQDELPEAEVPFTGVTAT</sequence>
<dbReference type="EMBL" id="JBBPFD010000018">
    <property type="protein sequence ID" value="KAK7889403.1"/>
    <property type="molecule type" value="Genomic_DNA"/>
</dbReference>
<keyword evidence="4" id="KW-1185">Reference proteome</keyword>
<organism evidence="3 4">
    <name type="scientific">Mugilogobius chulae</name>
    <name type="common">yellowstripe goby</name>
    <dbReference type="NCBI Taxonomy" id="88201"/>
    <lineage>
        <taxon>Eukaryota</taxon>
        <taxon>Metazoa</taxon>
        <taxon>Chordata</taxon>
        <taxon>Craniata</taxon>
        <taxon>Vertebrata</taxon>
        <taxon>Euteleostomi</taxon>
        <taxon>Actinopterygii</taxon>
        <taxon>Neopterygii</taxon>
        <taxon>Teleostei</taxon>
        <taxon>Neoteleostei</taxon>
        <taxon>Acanthomorphata</taxon>
        <taxon>Gobiaria</taxon>
        <taxon>Gobiiformes</taxon>
        <taxon>Gobioidei</taxon>
        <taxon>Gobiidae</taxon>
        <taxon>Gobionellinae</taxon>
        <taxon>Mugilogobius</taxon>
    </lineage>
</organism>
<reference evidence="4" key="1">
    <citation type="submission" date="2024-04" db="EMBL/GenBank/DDBJ databases">
        <title>Salinicola lusitanus LLJ914,a marine bacterium isolated from the Okinawa Trough.</title>
        <authorList>
            <person name="Li J."/>
        </authorList>
    </citation>
    <scope>NUCLEOTIDE SEQUENCE [LARGE SCALE GENOMIC DNA]</scope>
</reference>
<keyword evidence="1" id="KW-1133">Transmembrane helix</keyword>
<feature type="signal peptide" evidence="2">
    <location>
        <begin position="1"/>
        <end position="28"/>
    </location>
</feature>